<accession>A0ABW4HL82</accession>
<evidence type="ECO:0000313" key="3">
    <source>
        <dbReference type="EMBL" id="MFD1606249.1"/>
    </source>
</evidence>
<dbReference type="InterPro" id="IPR050695">
    <property type="entry name" value="N-acetylmuramoyl_amidase_3"/>
</dbReference>
<dbReference type="RefSeq" id="WP_251514230.1">
    <property type="nucleotide sequence ID" value="NZ_JAMBON010000015.1"/>
</dbReference>
<evidence type="ECO:0000256" key="1">
    <source>
        <dbReference type="ARBA" id="ARBA00022801"/>
    </source>
</evidence>
<comment type="caution">
    <text evidence="3">The sequence shown here is derived from an EMBL/GenBank/DDBJ whole genome shotgun (WGS) entry which is preliminary data.</text>
</comment>
<dbReference type="SUPFAM" id="SSF110997">
    <property type="entry name" value="Sporulation related repeat"/>
    <property type="match status" value="1"/>
</dbReference>
<evidence type="ECO:0000259" key="2">
    <source>
        <dbReference type="PROSITE" id="PS51724"/>
    </source>
</evidence>
<dbReference type="PROSITE" id="PS51724">
    <property type="entry name" value="SPOR"/>
    <property type="match status" value="1"/>
</dbReference>
<reference evidence="4" key="1">
    <citation type="journal article" date="2019" name="Int. J. Syst. Evol. Microbiol.">
        <title>The Global Catalogue of Microorganisms (GCM) 10K type strain sequencing project: providing services to taxonomists for standard genome sequencing and annotation.</title>
        <authorList>
            <consortium name="The Broad Institute Genomics Platform"/>
            <consortium name="The Broad Institute Genome Sequencing Center for Infectious Disease"/>
            <person name="Wu L."/>
            <person name="Ma J."/>
        </authorList>
    </citation>
    <scope>NUCLEOTIDE SEQUENCE [LARGE SCALE GENOMIC DNA]</scope>
    <source>
        <strain evidence="4">CGMCC 1.12376</strain>
    </source>
</reference>
<gene>
    <name evidence="3" type="ORF">ACFSBH_01010</name>
</gene>
<dbReference type="EMBL" id="JBHUDE010000005">
    <property type="protein sequence ID" value="MFD1606249.1"/>
    <property type="molecule type" value="Genomic_DNA"/>
</dbReference>
<dbReference type="Proteomes" id="UP001597221">
    <property type="component" value="Unassembled WGS sequence"/>
</dbReference>
<name>A0ABW4HL82_9BACI</name>
<dbReference type="InterPro" id="IPR007730">
    <property type="entry name" value="SPOR-like_dom"/>
</dbReference>
<dbReference type="SMART" id="SM00646">
    <property type="entry name" value="Ami_3"/>
    <property type="match status" value="1"/>
</dbReference>
<dbReference type="Gene3D" id="3.30.70.1070">
    <property type="entry name" value="Sporulation related repeat"/>
    <property type="match status" value="1"/>
</dbReference>
<keyword evidence="4" id="KW-1185">Reference proteome</keyword>
<keyword evidence="1 3" id="KW-0378">Hydrolase</keyword>
<dbReference type="InterPro" id="IPR036680">
    <property type="entry name" value="SPOR-like_sf"/>
</dbReference>
<dbReference type="GO" id="GO:0008745">
    <property type="term" value="F:N-acetylmuramoyl-L-alanine amidase activity"/>
    <property type="evidence" value="ECO:0007669"/>
    <property type="project" value="UniProtKB-EC"/>
</dbReference>
<dbReference type="Pfam" id="PF01520">
    <property type="entry name" value="Amidase_3"/>
    <property type="match status" value="1"/>
</dbReference>
<dbReference type="Gene3D" id="3.40.630.40">
    <property type="entry name" value="Zn-dependent exopeptidases"/>
    <property type="match status" value="1"/>
</dbReference>
<dbReference type="CDD" id="cd02696">
    <property type="entry name" value="MurNAc-LAA"/>
    <property type="match status" value="1"/>
</dbReference>
<sequence length="260" mass="29108">MKLYLDPGHGGNDPGAVGNGLQEKEIVLDLALKIKDMLRSYPNAKVKLSRDRDEKKSLIARTNEANDWGADIFLSLHCNAFNGKARGYEDFIYNNLPANAAARNHQAVLHQKVSSAIDLPDRGQKQANFHVLRESNMPAILTENGFIDHPEDAKLMKQESWREKVAAAHVEGLVEIFKLTKTDRSSYSVIAGSFQLRKNASERIRFLQSQNISSKIKEISINGNLVHRVLAGEFSNRKDAEFQLKRLASIGIEAFIIAEK</sequence>
<dbReference type="PANTHER" id="PTHR30404">
    <property type="entry name" value="N-ACETYLMURAMOYL-L-ALANINE AMIDASE"/>
    <property type="match status" value="1"/>
</dbReference>
<organism evidence="3 4">
    <name type="scientific">Oceanobacillus luteolus</name>
    <dbReference type="NCBI Taxonomy" id="1274358"/>
    <lineage>
        <taxon>Bacteria</taxon>
        <taxon>Bacillati</taxon>
        <taxon>Bacillota</taxon>
        <taxon>Bacilli</taxon>
        <taxon>Bacillales</taxon>
        <taxon>Bacillaceae</taxon>
        <taxon>Oceanobacillus</taxon>
    </lineage>
</organism>
<dbReference type="SUPFAM" id="SSF53187">
    <property type="entry name" value="Zn-dependent exopeptidases"/>
    <property type="match status" value="1"/>
</dbReference>
<dbReference type="Pfam" id="PF05036">
    <property type="entry name" value="SPOR"/>
    <property type="match status" value="1"/>
</dbReference>
<proteinExistence type="predicted"/>
<feature type="domain" description="SPOR" evidence="2">
    <location>
        <begin position="181"/>
        <end position="259"/>
    </location>
</feature>
<dbReference type="EC" id="3.5.1.28" evidence="3"/>
<dbReference type="PANTHER" id="PTHR30404:SF0">
    <property type="entry name" value="N-ACETYLMURAMOYL-L-ALANINE AMIDASE AMIC"/>
    <property type="match status" value="1"/>
</dbReference>
<evidence type="ECO:0000313" key="4">
    <source>
        <dbReference type="Proteomes" id="UP001597221"/>
    </source>
</evidence>
<dbReference type="InterPro" id="IPR002508">
    <property type="entry name" value="MurNAc-LAA_cat"/>
</dbReference>
<protein>
    <submittedName>
        <fullName evidence="3">N-acetylmuramoyl-L-alanine amidase</fullName>
        <ecNumber evidence="3">3.5.1.28</ecNumber>
    </submittedName>
</protein>